<gene>
    <name evidence="9" type="ordered locus">Selin_1273</name>
</gene>
<evidence type="ECO:0000256" key="5">
    <source>
        <dbReference type="ARBA" id="ARBA00022729"/>
    </source>
</evidence>
<comment type="subcellular location">
    <subcellularLocation>
        <location evidence="1">Cell outer membrane</location>
        <topology evidence="1">Multi-pass membrane protein</topology>
    </subcellularLocation>
</comment>
<evidence type="ECO:0000256" key="3">
    <source>
        <dbReference type="ARBA" id="ARBA00022452"/>
    </source>
</evidence>
<dbReference type="HOGENOM" id="CLU_632774_0_0_0"/>
<dbReference type="Pfam" id="PF03349">
    <property type="entry name" value="Toluene_X"/>
    <property type="match status" value="1"/>
</dbReference>
<feature type="signal peptide" evidence="8">
    <location>
        <begin position="1"/>
        <end position="28"/>
    </location>
</feature>
<dbReference type="GO" id="GO:0015483">
    <property type="term" value="F:long-chain fatty acid transporting porin activity"/>
    <property type="evidence" value="ECO:0007669"/>
    <property type="project" value="TreeGrafter"/>
</dbReference>
<keyword evidence="5 8" id="KW-0732">Signal</keyword>
<dbReference type="Gene3D" id="2.40.160.60">
    <property type="entry name" value="Outer membrane protein transport protein (OMPP1/FadL/TodX)"/>
    <property type="match status" value="1"/>
</dbReference>
<name>E6W532_DESIS</name>
<accession>E6W532</accession>
<dbReference type="OrthoDB" id="9772014at2"/>
<comment type="similarity">
    <text evidence="2">Belongs to the OmpP1/FadL family.</text>
</comment>
<dbReference type="GO" id="GO:0009279">
    <property type="term" value="C:cell outer membrane"/>
    <property type="evidence" value="ECO:0007669"/>
    <property type="project" value="UniProtKB-SubCell"/>
</dbReference>
<dbReference type="SUPFAM" id="SSF56935">
    <property type="entry name" value="Porins"/>
    <property type="match status" value="1"/>
</dbReference>
<feature type="chain" id="PRO_5003211737" evidence="8">
    <location>
        <begin position="29"/>
        <end position="422"/>
    </location>
</feature>
<dbReference type="InterPro" id="IPR005017">
    <property type="entry name" value="OMPP1/FadL/TodX"/>
</dbReference>
<dbReference type="RefSeq" id="WP_013505889.1">
    <property type="nucleotide sequence ID" value="NC_014836.1"/>
</dbReference>
<keyword evidence="10" id="KW-1185">Reference proteome</keyword>
<evidence type="ECO:0000256" key="4">
    <source>
        <dbReference type="ARBA" id="ARBA00022692"/>
    </source>
</evidence>
<protein>
    <submittedName>
        <fullName evidence="9">Membrane protein involved in aromatic hydrocarbon degradation</fullName>
    </submittedName>
</protein>
<dbReference type="PANTHER" id="PTHR35093:SF8">
    <property type="entry name" value="OUTER MEMBRANE PROTEIN NMB0088-RELATED"/>
    <property type="match status" value="1"/>
</dbReference>
<evidence type="ECO:0000313" key="10">
    <source>
        <dbReference type="Proteomes" id="UP000002572"/>
    </source>
</evidence>
<evidence type="ECO:0000256" key="7">
    <source>
        <dbReference type="ARBA" id="ARBA00023237"/>
    </source>
</evidence>
<evidence type="ECO:0000256" key="1">
    <source>
        <dbReference type="ARBA" id="ARBA00004571"/>
    </source>
</evidence>
<organism evidence="9 10">
    <name type="scientific">Desulfurispirillum indicum (strain ATCC BAA-1389 / DSM 22839 / S5)</name>
    <dbReference type="NCBI Taxonomy" id="653733"/>
    <lineage>
        <taxon>Bacteria</taxon>
        <taxon>Pseudomonadati</taxon>
        <taxon>Chrysiogenota</taxon>
        <taxon>Chrysiogenia</taxon>
        <taxon>Chrysiogenales</taxon>
        <taxon>Chrysiogenaceae</taxon>
        <taxon>Desulfurispirillum</taxon>
    </lineage>
</organism>
<dbReference type="PANTHER" id="PTHR35093">
    <property type="entry name" value="OUTER MEMBRANE PROTEIN NMB0088-RELATED"/>
    <property type="match status" value="1"/>
</dbReference>
<dbReference type="eggNOG" id="COG2067">
    <property type="taxonomic scope" value="Bacteria"/>
</dbReference>
<keyword evidence="3" id="KW-1134">Transmembrane beta strand</keyword>
<reference evidence="9 10" key="1">
    <citation type="submission" date="2010-12" db="EMBL/GenBank/DDBJ databases">
        <title>Complete sequence of Desulfurispirillum indicum S5.</title>
        <authorList>
            <consortium name="US DOE Joint Genome Institute"/>
            <person name="Lucas S."/>
            <person name="Copeland A."/>
            <person name="Lapidus A."/>
            <person name="Cheng J.-F."/>
            <person name="Goodwin L."/>
            <person name="Pitluck S."/>
            <person name="Chertkov O."/>
            <person name="Held B."/>
            <person name="Detter J.C."/>
            <person name="Han C."/>
            <person name="Tapia R."/>
            <person name="Land M."/>
            <person name="Hauser L."/>
            <person name="Kyrpides N."/>
            <person name="Ivanova N."/>
            <person name="Mikhailova N."/>
            <person name="Haggblom M."/>
            <person name="Rauschenbach I."/>
            <person name="Bini E."/>
            <person name="Woyke T."/>
        </authorList>
    </citation>
    <scope>NUCLEOTIDE SEQUENCE [LARGE SCALE GENOMIC DNA]</scope>
    <source>
        <strain evidence="10">ATCC BAA-1389 / DSM 22839 / S5</strain>
    </source>
</reference>
<dbReference type="Proteomes" id="UP000002572">
    <property type="component" value="Chromosome"/>
</dbReference>
<dbReference type="KEGG" id="din:Selin_1273"/>
<dbReference type="InParanoid" id="E6W532"/>
<dbReference type="AlphaFoldDB" id="E6W532"/>
<keyword evidence="6" id="KW-0472">Membrane</keyword>
<evidence type="ECO:0000256" key="2">
    <source>
        <dbReference type="ARBA" id="ARBA00008163"/>
    </source>
</evidence>
<evidence type="ECO:0000256" key="8">
    <source>
        <dbReference type="SAM" id="SignalP"/>
    </source>
</evidence>
<dbReference type="STRING" id="653733.Selin_1273"/>
<evidence type="ECO:0000256" key="6">
    <source>
        <dbReference type="ARBA" id="ARBA00023136"/>
    </source>
</evidence>
<evidence type="ECO:0000313" key="9">
    <source>
        <dbReference type="EMBL" id="ADU66008.1"/>
    </source>
</evidence>
<dbReference type="EMBL" id="CP002432">
    <property type="protein sequence ID" value="ADU66008.1"/>
    <property type="molecule type" value="Genomic_DNA"/>
</dbReference>
<keyword evidence="7" id="KW-0998">Cell outer membrane</keyword>
<keyword evidence="4" id="KW-0812">Transmembrane</keyword>
<sequence>MSKSYATKLALAGALLICASAFFSTASADEYHYNNILIGERAMGMGGAYTAISDDPSGLYYNPAGIVYGYAPNLSASVNSFHTSQTTYKDVLGGHTDWNRQSADLIPNFFGVTQPLGDFTVGFSFAVTDNMREDMIQRYQNVNVFEEFSVHLDNTHVVNKIGPSIAMAVNDNLAIGFTLYFHLLQSKVIFTQIGRVGTKSHANGDIPDVEYQELVTRTTEFGLNPVLGVMWSPLERLAFGATLRSTTIITSDTESFMVFHGIENDSIKPPEYPDYNGIDFAYYESNLRRSYPTELSFGAAWFADDRLLLSADVFHYLSTDDTHAVTNLAVGAEYYLSPRWAVRGGAFTNYHNGYGPENEVDLYGVTFSLTRFTRNSSLTMGINSSFGSGKGAIVQGGDSSDGDSSDMEMFSLTAFLGSSYSY</sequence>
<proteinExistence type="inferred from homology"/>